<sequence>MTLFINTINHFFFFFFFLKNQKTFFSNYFIFDSIGETKTVLTETEYYQVKNGDSGMESCQGPMGCRHVGATRWLGYGYRTLLL</sequence>
<protein>
    <submittedName>
        <fullName evidence="1">Uncharacterized protein</fullName>
    </submittedName>
</protein>
<accession>R0FYU5</accession>
<organism evidence="1 2">
    <name type="scientific">Capsella rubella</name>
    <dbReference type="NCBI Taxonomy" id="81985"/>
    <lineage>
        <taxon>Eukaryota</taxon>
        <taxon>Viridiplantae</taxon>
        <taxon>Streptophyta</taxon>
        <taxon>Embryophyta</taxon>
        <taxon>Tracheophyta</taxon>
        <taxon>Spermatophyta</taxon>
        <taxon>Magnoliopsida</taxon>
        <taxon>eudicotyledons</taxon>
        <taxon>Gunneridae</taxon>
        <taxon>Pentapetalae</taxon>
        <taxon>rosids</taxon>
        <taxon>malvids</taxon>
        <taxon>Brassicales</taxon>
        <taxon>Brassicaceae</taxon>
        <taxon>Camelineae</taxon>
        <taxon>Capsella</taxon>
    </lineage>
</organism>
<dbReference type="EMBL" id="KB870808">
    <property type="protein sequence ID" value="EOA28237.1"/>
    <property type="molecule type" value="Genomic_DNA"/>
</dbReference>
<gene>
    <name evidence="1" type="ORF">CARUB_v10024430mg</name>
</gene>
<dbReference type="AlphaFoldDB" id="R0FYU5"/>
<name>R0FYU5_9BRAS</name>
<evidence type="ECO:0000313" key="1">
    <source>
        <dbReference type="EMBL" id="EOA28237.1"/>
    </source>
</evidence>
<dbReference type="Proteomes" id="UP000029121">
    <property type="component" value="Unassembled WGS sequence"/>
</dbReference>
<evidence type="ECO:0000313" key="2">
    <source>
        <dbReference type="Proteomes" id="UP000029121"/>
    </source>
</evidence>
<keyword evidence="2" id="KW-1185">Reference proteome</keyword>
<reference evidence="2" key="1">
    <citation type="journal article" date="2013" name="Nat. Genet.">
        <title>The Capsella rubella genome and the genomic consequences of rapid mating system evolution.</title>
        <authorList>
            <person name="Slotte T."/>
            <person name="Hazzouri K.M."/>
            <person name="Agren J.A."/>
            <person name="Koenig D."/>
            <person name="Maumus F."/>
            <person name="Guo Y.L."/>
            <person name="Steige K."/>
            <person name="Platts A.E."/>
            <person name="Escobar J.S."/>
            <person name="Newman L.K."/>
            <person name="Wang W."/>
            <person name="Mandakova T."/>
            <person name="Vello E."/>
            <person name="Smith L.M."/>
            <person name="Henz S.R."/>
            <person name="Steffen J."/>
            <person name="Takuno S."/>
            <person name="Brandvain Y."/>
            <person name="Coop G."/>
            <person name="Andolfatto P."/>
            <person name="Hu T.T."/>
            <person name="Blanchette M."/>
            <person name="Clark R.M."/>
            <person name="Quesneville H."/>
            <person name="Nordborg M."/>
            <person name="Gaut B.S."/>
            <person name="Lysak M.A."/>
            <person name="Jenkins J."/>
            <person name="Grimwood J."/>
            <person name="Chapman J."/>
            <person name="Prochnik S."/>
            <person name="Shu S."/>
            <person name="Rokhsar D."/>
            <person name="Schmutz J."/>
            <person name="Weigel D."/>
            <person name="Wright S.I."/>
        </authorList>
    </citation>
    <scope>NUCLEOTIDE SEQUENCE [LARGE SCALE GENOMIC DNA]</scope>
    <source>
        <strain evidence="2">cv. Monte Gargano</strain>
    </source>
</reference>
<proteinExistence type="predicted"/>